<gene>
    <name evidence="1" type="ORF">GA0070614_0493</name>
</gene>
<reference evidence="2" key="1">
    <citation type="submission" date="2016-06" db="EMBL/GenBank/DDBJ databases">
        <authorList>
            <person name="Varghese N."/>
            <person name="Submissions Spin"/>
        </authorList>
    </citation>
    <scope>NUCLEOTIDE SEQUENCE [LARGE SCALE GENOMIC DNA]</scope>
    <source>
        <strain evidence="2">DSM 45161</strain>
    </source>
</reference>
<evidence type="ECO:0000313" key="2">
    <source>
        <dbReference type="Proteomes" id="UP000198215"/>
    </source>
</evidence>
<sequence length="55" mass="5986">MVIVTLMVGLITNVASEQQQWPGWLALMQRYPWQSLGLFAAVAVALASYPIASPP</sequence>
<evidence type="ECO:0000313" key="1">
    <source>
        <dbReference type="EMBL" id="SCG38244.1"/>
    </source>
</evidence>
<organism evidence="1 2">
    <name type="scientific">Micromonospora coxensis</name>
    <dbReference type="NCBI Taxonomy" id="356852"/>
    <lineage>
        <taxon>Bacteria</taxon>
        <taxon>Bacillati</taxon>
        <taxon>Actinomycetota</taxon>
        <taxon>Actinomycetes</taxon>
        <taxon>Micromonosporales</taxon>
        <taxon>Micromonosporaceae</taxon>
        <taxon>Micromonospora</taxon>
    </lineage>
</organism>
<keyword evidence="2" id="KW-1185">Reference proteome</keyword>
<dbReference type="Proteomes" id="UP000198215">
    <property type="component" value="Chromosome I"/>
</dbReference>
<name>A0A1C5GWU3_9ACTN</name>
<accession>A0A1C5GWU3</accession>
<proteinExistence type="predicted"/>
<protein>
    <submittedName>
        <fullName evidence="1">Uncharacterized protein</fullName>
    </submittedName>
</protein>
<dbReference type="EMBL" id="LT607753">
    <property type="protein sequence ID" value="SCG38244.1"/>
    <property type="molecule type" value="Genomic_DNA"/>
</dbReference>
<dbReference type="AlphaFoldDB" id="A0A1C5GWU3"/>